<dbReference type="Pfam" id="PF00561">
    <property type="entry name" value="Abhydrolase_1"/>
    <property type="match status" value="1"/>
</dbReference>
<dbReference type="PANTHER" id="PTHR12277:SF194">
    <property type="entry name" value="FI04476P"/>
    <property type="match status" value="1"/>
</dbReference>
<dbReference type="EMBL" id="LWCA01000085">
    <property type="protein sequence ID" value="OAF71047.1"/>
    <property type="molecule type" value="Genomic_DNA"/>
</dbReference>
<dbReference type="InterPro" id="IPR029058">
    <property type="entry name" value="AB_hydrolase_fold"/>
</dbReference>
<dbReference type="Proteomes" id="UP000078046">
    <property type="component" value="Unassembled WGS sequence"/>
</dbReference>
<dbReference type="ESTHER" id="9metz-a0a177b9r9">
    <property type="family name" value="ABHD12-PHARC"/>
</dbReference>
<dbReference type="GO" id="GO:0005789">
    <property type="term" value="C:endoplasmic reticulum membrane"/>
    <property type="evidence" value="ECO:0007669"/>
    <property type="project" value="TreeGrafter"/>
</dbReference>
<dbReference type="AlphaFoldDB" id="A0A177B9R9"/>
<feature type="domain" description="AB hydrolase-1" evidence="1">
    <location>
        <begin position="100"/>
        <end position="208"/>
    </location>
</feature>
<accession>A0A177B9R9</accession>
<evidence type="ECO:0000313" key="3">
    <source>
        <dbReference type="Proteomes" id="UP000078046"/>
    </source>
</evidence>
<dbReference type="Gene3D" id="3.40.50.1820">
    <property type="entry name" value="alpha/beta hydrolase"/>
    <property type="match status" value="1"/>
</dbReference>
<dbReference type="GO" id="GO:0052651">
    <property type="term" value="P:monoacylglycerol catabolic process"/>
    <property type="evidence" value="ECO:0007669"/>
    <property type="project" value="TreeGrafter"/>
</dbReference>
<sequence>MLVLLATLLILVYLTPIFLLFFCPELLKRLVLFNFINRKSDILKNPKEFGLNNTIHSYFETEPGIKLGVWHILPAPLNVENDNFCDEYTRIDYLNSGKGLILYLHGNTNNRGGSERIGTYQKLSEIGYNIVTFDYRGFGDSNGVTTYKNIIFDSLRIYYWLKNMLSDDRKIVIWGHSLGTGVACELSNSIRIRQENVDCLVLESPFTSLYCSAIEHPITTAFLPLKFFMKIIIKRSLSKIEFSFDNKSILKRLKCPILIMHARDDKIIPFYLGENCYCIAKSRECHEKTITIFDDYKSNGFGHKNIHKSHEFQFNIEKFFMVSNISKIE</sequence>
<dbReference type="GO" id="GO:0047372">
    <property type="term" value="F:monoacylglycerol lipase activity"/>
    <property type="evidence" value="ECO:0007669"/>
    <property type="project" value="TreeGrafter"/>
</dbReference>
<proteinExistence type="predicted"/>
<dbReference type="GO" id="GO:0004622">
    <property type="term" value="F:phosphatidylcholine lysophospholipase activity"/>
    <property type="evidence" value="ECO:0007669"/>
    <property type="project" value="TreeGrafter"/>
</dbReference>
<gene>
    <name evidence="2" type="ORF">A3Q56_01222</name>
</gene>
<keyword evidence="2" id="KW-0378">Hydrolase</keyword>
<organism evidence="2 3">
    <name type="scientific">Intoshia linei</name>
    <dbReference type="NCBI Taxonomy" id="1819745"/>
    <lineage>
        <taxon>Eukaryota</taxon>
        <taxon>Metazoa</taxon>
        <taxon>Spiralia</taxon>
        <taxon>Lophotrochozoa</taxon>
        <taxon>Mesozoa</taxon>
        <taxon>Orthonectida</taxon>
        <taxon>Rhopaluridae</taxon>
        <taxon>Intoshia</taxon>
    </lineage>
</organism>
<dbReference type="PANTHER" id="PTHR12277">
    <property type="entry name" value="ALPHA/BETA HYDROLASE DOMAIN-CONTAINING PROTEIN"/>
    <property type="match status" value="1"/>
</dbReference>
<name>A0A177B9R9_9BILA</name>
<dbReference type="GO" id="GO:0006660">
    <property type="term" value="P:phosphatidylserine catabolic process"/>
    <property type="evidence" value="ECO:0007669"/>
    <property type="project" value="TreeGrafter"/>
</dbReference>
<dbReference type="OrthoDB" id="10249433at2759"/>
<reference evidence="2 3" key="1">
    <citation type="submission" date="2016-04" db="EMBL/GenBank/DDBJ databases">
        <title>The genome of Intoshia linei affirms orthonectids as highly simplified spiralians.</title>
        <authorList>
            <person name="Mikhailov K.V."/>
            <person name="Slusarev G.S."/>
            <person name="Nikitin M.A."/>
            <person name="Logacheva M.D."/>
            <person name="Penin A."/>
            <person name="Aleoshin V."/>
            <person name="Panchin Y.V."/>
        </authorList>
    </citation>
    <scope>NUCLEOTIDE SEQUENCE [LARGE SCALE GENOMIC DNA]</scope>
    <source>
        <strain evidence="2">Intl2013</strain>
        <tissue evidence="2">Whole animal</tissue>
    </source>
</reference>
<evidence type="ECO:0000313" key="2">
    <source>
        <dbReference type="EMBL" id="OAF71047.1"/>
    </source>
</evidence>
<evidence type="ECO:0000259" key="1">
    <source>
        <dbReference type="Pfam" id="PF00561"/>
    </source>
</evidence>
<dbReference type="InterPro" id="IPR000073">
    <property type="entry name" value="AB_hydrolase_1"/>
</dbReference>
<keyword evidence="3" id="KW-1185">Reference proteome</keyword>
<dbReference type="SUPFAM" id="SSF53474">
    <property type="entry name" value="alpha/beta-Hydrolases"/>
    <property type="match status" value="1"/>
</dbReference>
<comment type="caution">
    <text evidence="2">The sequence shown here is derived from an EMBL/GenBank/DDBJ whole genome shotgun (WGS) entry which is preliminary data.</text>
</comment>
<protein>
    <submittedName>
        <fullName evidence="2">Abhydrolase domain-containing protein 12</fullName>
    </submittedName>
</protein>